<dbReference type="GO" id="GO:0052689">
    <property type="term" value="F:carboxylic ester hydrolase activity"/>
    <property type="evidence" value="ECO:0007669"/>
    <property type="project" value="TreeGrafter"/>
</dbReference>
<accession>A0AAX2CCE5</accession>
<dbReference type="PANTHER" id="PTHR43265">
    <property type="entry name" value="ESTERASE ESTD"/>
    <property type="match status" value="1"/>
</dbReference>
<dbReference type="InterPro" id="IPR053145">
    <property type="entry name" value="AB_hydrolase_Est10"/>
</dbReference>
<dbReference type="SUPFAM" id="SSF53474">
    <property type="entry name" value="alpha/beta-Hydrolases"/>
    <property type="match status" value="1"/>
</dbReference>
<dbReference type="EMBL" id="FMIK01000015">
    <property type="protein sequence ID" value="SCL84458.1"/>
    <property type="molecule type" value="Genomic_DNA"/>
</dbReference>
<comment type="caution">
    <text evidence="1">The sequence shown here is derived from an EMBL/GenBank/DDBJ whole genome shotgun (WGS) entry which is preliminary data.</text>
</comment>
<dbReference type="Gene3D" id="3.40.50.1820">
    <property type="entry name" value="alpha/beta hydrolase"/>
    <property type="match status" value="1"/>
</dbReference>
<dbReference type="RefSeq" id="WP_087097682.1">
    <property type="nucleotide sequence ID" value="NZ_CP024101.1"/>
</dbReference>
<proteinExistence type="predicted"/>
<protein>
    <submittedName>
        <fullName evidence="1">Uncharacterized protein</fullName>
    </submittedName>
</protein>
<dbReference type="AlphaFoldDB" id="A0AAX2CCE5"/>
<reference evidence="1 2" key="1">
    <citation type="submission" date="2016-08" db="EMBL/GenBank/DDBJ databases">
        <authorList>
            <person name="Loux V."/>
            <person name="Rue O."/>
        </authorList>
    </citation>
    <scope>NUCLEOTIDE SEQUENCE [LARGE SCALE GENOMIC DNA]</scope>
    <source>
        <strain evidence="1 2">AFSSA_08CEB44bac</strain>
    </source>
</reference>
<dbReference type="PANTHER" id="PTHR43265:SF1">
    <property type="entry name" value="ESTERASE ESTD"/>
    <property type="match status" value="1"/>
</dbReference>
<name>A0AAX2CCE5_9BACI</name>
<evidence type="ECO:0000313" key="2">
    <source>
        <dbReference type="Proteomes" id="UP000242164"/>
    </source>
</evidence>
<gene>
    <name evidence="1" type="ORF">BCB44BAC_00563</name>
</gene>
<dbReference type="InterPro" id="IPR029058">
    <property type="entry name" value="AB_hydrolase_fold"/>
</dbReference>
<evidence type="ECO:0000313" key="1">
    <source>
        <dbReference type="EMBL" id="SCL84458.1"/>
    </source>
</evidence>
<sequence>MRYDKRRVCKSKGNYRKIGIQDLIDDATLWVRFLKAHPLIDPKRIIIAGYGEGALLAPAVYLAILGQ</sequence>
<dbReference type="Proteomes" id="UP000242164">
    <property type="component" value="Unassembled WGS sequence"/>
</dbReference>
<organism evidence="1 2">
    <name type="scientific">Bacillus cytotoxicus</name>
    <dbReference type="NCBI Taxonomy" id="580165"/>
    <lineage>
        <taxon>Bacteria</taxon>
        <taxon>Bacillati</taxon>
        <taxon>Bacillota</taxon>
        <taxon>Bacilli</taxon>
        <taxon>Bacillales</taxon>
        <taxon>Bacillaceae</taxon>
        <taxon>Bacillus</taxon>
        <taxon>Bacillus cereus group</taxon>
    </lineage>
</organism>